<feature type="region of interest" description="Disordered" evidence="1">
    <location>
        <begin position="268"/>
        <end position="303"/>
    </location>
</feature>
<reference evidence="4 5" key="1">
    <citation type="submission" date="2020-01" db="EMBL/GenBank/DDBJ databases">
        <title>Genomic analysis of Aminipila sp. CBA3637.</title>
        <authorList>
            <person name="Kim Y.B."/>
            <person name="Roh S.W."/>
        </authorList>
    </citation>
    <scope>NUCLEOTIDE SEQUENCE [LARGE SCALE GENOMIC DNA]</scope>
    <source>
        <strain evidence="4 5">CBA3637</strain>
    </source>
</reference>
<dbReference type="KEGG" id="amic:Ami3637_10160"/>
<feature type="chain" id="PRO_5027018964" description="Copper amine oxidase-like N-terminal domain-containing protein" evidence="2">
    <location>
        <begin position="27"/>
        <end position="463"/>
    </location>
</feature>
<name>A0A6P1MHQ9_9FIRM</name>
<dbReference type="InterPro" id="IPR012854">
    <property type="entry name" value="Cu_amine_oxidase-like_N"/>
</dbReference>
<proteinExistence type="predicted"/>
<evidence type="ECO:0000256" key="2">
    <source>
        <dbReference type="SAM" id="SignalP"/>
    </source>
</evidence>
<feature type="domain" description="Copper amine oxidase-like N-terminal" evidence="3">
    <location>
        <begin position="64"/>
        <end position="114"/>
    </location>
</feature>
<evidence type="ECO:0000313" key="4">
    <source>
        <dbReference type="EMBL" id="QHI72713.1"/>
    </source>
</evidence>
<dbReference type="AlphaFoldDB" id="A0A6P1MHQ9"/>
<gene>
    <name evidence="4" type="ORF">Ami3637_10160</name>
</gene>
<organism evidence="4 5">
    <name type="scientific">Aminipila terrae</name>
    <dbReference type="NCBI Taxonomy" id="2697030"/>
    <lineage>
        <taxon>Bacteria</taxon>
        <taxon>Bacillati</taxon>
        <taxon>Bacillota</taxon>
        <taxon>Clostridia</taxon>
        <taxon>Peptostreptococcales</taxon>
        <taxon>Anaerovoracaceae</taxon>
        <taxon>Aminipila</taxon>
    </lineage>
</organism>
<protein>
    <recommendedName>
        <fullName evidence="3">Copper amine oxidase-like N-terminal domain-containing protein</fullName>
    </recommendedName>
</protein>
<feature type="signal peptide" evidence="2">
    <location>
        <begin position="1"/>
        <end position="26"/>
    </location>
</feature>
<dbReference type="Pfam" id="PF07833">
    <property type="entry name" value="Cu_amine_oxidN1"/>
    <property type="match status" value="1"/>
</dbReference>
<sequence length="463" mass="50323">MRKQFKGFIAGFIFACMLVIPGSVFADNIQALFNTANIAVDGKTAVKQGENYQLSDGSTVPFSINYKGTTYIPIRKVSELLGIGINYDNATKTVQITSNSNSTVVTPQKPTETTTTSSAVTSSTSYCVFNECNKDANSSGDKVAHVIGFKDGVKMDTYLDYSYYTAISSKMSSAQLWETTMKKGNVTKLKAVGASKSGEVLDSDGRNSVSLSSGQYELSKKVVVYQWTDDNEYRTFTGDLKKNDYANLYDTDGDKKYDVVIFNRNGKTLPEGDSSTVKEAKDSTANTNNSGTTSGTTTKTDTSSKTYKIASTGYAVINECMKDANSDGDKVQHVVGFLEGRKLDAATSERNTVNGWKEPVLSGNGFNNAALYKMSVNSIDVIATAEKVSPNVDQAAVEKADKRNSVTIAGKTYNLSSSVIVYQVTKDDEYRIYTGDIKDNDIVQLYETDSSKDGYDIVICSRP</sequence>
<dbReference type="EMBL" id="CP047591">
    <property type="protein sequence ID" value="QHI72713.1"/>
    <property type="molecule type" value="Genomic_DNA"/>
</dbReference>
<feature type="compositionally biased region" description="Low complexity" evidence="1">
    <location>
        <begin position="283"/>
        <end position="303"/>
    </location>
</feature>
<dbReference type="Proteomes" id="UP000463883">
    <property type="component" value="Chromosome"/>
</dbReference>
<evidence type="ECO:0000256" key="1">
    <source>
        <dbReference type="SAM" id="MobiDB-lite"/>
    </source>
</evidence>
<keyword evidence="5" id="KW-1185">Reference proteome</keyword>
<evidence type="ECO:0000259" key="3">
    <source>
        <dbReference type="Pfam" id="PF07833"/>
    </source>
</evidence>
<dbReference type="RefSeq" id="WP_162362480.1">
    <property type="nucleotide sequence ID" value="NZ_CP047591.1"/>
</dbReference>
<accession>A0A6P1MHQ9</accession>
<dbReference type="InterPro" id="IPR036582">
    <property type="entry name" value="Mao_N_sf"/>
</dbReference>
<keyword evidence="2" id="KW-0732">Signal</keyword>
<dbReference type="SUPFAM" id="SSF55383">
    <property type="entry name" value="Copper amine oxidase, domain N"/>
    <property type="match status" value="1"/>
</dbReference>
<evidence type="ECO:0000313" key="5">
    <source>
        <dbReference type="Proteomes" id="UP000463883"/>
    </source>
</evidence>